<proteinExistence type="predicted"/>
<protein>
    <submittedName>
        <fullName evidence="1">Uncharacterized protein</fullName>
    </submittedName>
</protein>
<organism evidence="1 2">
    <name type="scientific">Desulfosarcina widdelii</name>
    <dbReference type="NCBI Taxonomy" id="947919"/>
    <lineage>
        <taxon>Bacteria</taxon>
        <taxon>Pseudomonadati</taxon>
        <taxon>Thermodesulfobacteriota</taxon>
        <taxon>Desulfobacteria</taxon>
        <taxon>Desulfobacterales</taxon>
        <taxon>Desulfosarcinaceae</taxon>
        <taxon>Desulfosarcina</taxon>
    </lineage>
</organism>
<evidence type="ECO:0000313" key="2">
    <source>
        <dbReference type="Proteomes" id="UP000427769"/>
    </source>
</evidence>
<gene>
    <name evidence="1" type="ORF">DSCW_16810</name>
</gene>
<dbReference type="RefSeq" id="WP_155303306.1">
    <property type="nucleotide sequence ID" value="NZ_AP021875.1"/>
</dbReference>
<reference evidence="1 2" key="1">
    <citation type="submission" date="2019-11" db="EMBL/GenBank/DDBJ databases">
        <title>Comparative genomics of hydrocarbon-degrading Desulfosarcina strains.</title>
        <authorList>
            <person name="Watanabe M."/>
            <person name="Kojima H."/>
            <person name="Fukui M."/>
        </authorList>
    </citation>
    <scope>NUCLEOTIDE SEQUENCE [LARGE SCALE GENOMIC DNA]</scope>
    <source>
        <strain evidence="1 2">PP31</strain>
    </source>
</reference>
<evidence type="ECO:0000313" key="1">
    <source>
        <dbReference type="EMBL" id="BBO74264.1"/>
    </source>
</evidence>
<dbReference type="Proteomes" id="UP000427769">
    <property type="component" value="Chromosome"/>
</dbReference>
<accession>A0A5K7Z720</accession>
<dbReference type="EMBL" id="AP021875">
    <property type="protein sequence ID" value="BBO74264.1"/>
    <property type="molecule type" value="Genomic_DNA"/>
</dbReference>
<sequence length="158" mass="17288">MNSFSKPFKPPRANARRRRADGLRQWFPVIILLTLLTTGMGVMAECSTMGGTAGGGYHALKDSSCHHQGCCHHHKPFAPSPKTGCLHAPLSTGNDFLINRWSLPLSAETDLPDLDPVTIKTKKSLAVFIPEAGPMPRPVSERQQSFTPLYLAHQSLIC</sequence>
<dbReference type="KEGG" id="dwd:DSCW_16810"/>
<dbReference type="AlphaFoldDB" id="A0A5K7Z720"/>
<keyword evidence="2" id="KW-1185">Reference proteome</keyword>
<name>A0A5K7Z720_9BACT</name>